<name>A0A8S1RT75_9CILI</name>
<proteinExistence type="predicted"/>
<dbReference type="OrthoDB" id="296831at2759"/>
<gene>
    <name evidence="2" type="ORF">PSON_ATCC_30995.1.T3770006</name>
</gene>
<evidence type="ECO:0000256" key="1">
    <source>
        <dbReference type="ARBA" id="ARBA00022737"/>
    </source>
</evidence>
<dbReference type="SMART" id="SM00698">
    <property type="entry name" value="MORN"/>
    <property type="match status" value="4"/>
</dbReference>
<dbReference type="PANTHER" id="PTHR43215:SF14">
    <property type="entry name" value="RADIAL SPOKE HEAD 1 HOMOLOG"/>
    <property type="match status" value="1"/>
</dbReference>
<organism evidence="2 3">
    <name type="scientific">Paramecium sonneborni</name>
    <dbReference type="NCBI Taxonomy" id="65129"/>
    <lineage>
        <taxon>Eukaryota</taxon>
        <taxon>Sar</taxon>
        <taxon>Alveolata</taxon>
        <taxon>Ciliophora</taxon>
        <taxon>Intramacronucleata</taxon>
        <taxon>Oligohymenophorea</taxon>
        <taxon>Peniculida</taxon>
        <taxon>Parameciidae</taxon>
        <taxon>Paramecium</taxon>
    </lineage>
</organism>
<evidence type="ECO:0000313" key="3">
    <source>
        <dbReference type="Proteomes" id="UP000692954"/>
    </source>
</evidence>
<protein>
    <recommendedName>
        <fullName evidence="4">MORN repeat protein</fullName>
    </recommendedName>
</protein>
<reference evidence="2" key="1">
    <citation type="submission" date="2021-01" db="EMBL/GenBank/DDBJ databases">
        <authorList>
            <consortium name="Genoscope - CEA"/>
            <person name="William W."/>
        </authorList>
    </citation>
    <scope>NUCLEOTIDE SEQUENCE</scope>
</reference>
<dbReference type="InterPro" id="IPR000048">
    <property type="entry name" value="IQ_motif_EF-hand-BS"/>
</dbReference>
<comment type="caution">
    <text evidence="2">The sequence shown here is derived from an EMBL/GenBank/DDBJ whole genome shotgun (WGS) entry which is preliminary data.</text>
</comment>
<evidence type="ECO:0000313" key="2">
    <source>
        <dbReference type="EMBL" id="CAD8131126.1"/>
    </source>
</evidence>
<keyword evidence="3" id="KW-1185">Reference proteome</keyword>
<dbReference type="AlphaFoldDB" id="A0A8S1RT75"/>
<dbReference type="PANTHER" id="PTHR43215">
    <property type="entry name" value="RADIAL SPOKE HEAD 1 HOMOLOG"/>
    <property type="match status" value="1"/>
</dbReference>
<dbReference type="Pfam" id="PF02493">
    <property type="entry name" value="MORN"/>
    <property type="match status" value="4"/>
</dbReference>
<dbReference type="Pfam" id="PF00612">
    <property type="entry name" value="IQ"/>
    <property type="match status" value="1"/>
</dbReference>
<dbReference type="InterPro" id="IPR003409">
    <property type="entry name" value="MORN"/>
</dbReference>
<dbReference type="Proteomes" id="UP000692954">
    <property type="component" value="Unassembled WGS sequence"/>
</dbReference>
<accession>A0A8S1RT75</accession>
<dbReference type="EMBL" id="CAJJDN010000377">
    <property type="protein sequence ID" value="CAD8131126.1"/>
    <property type="molecule type" value="Genomic_DNA"/>
</dbReference>
<keyword evidence="1" id="KW-0677">Repeat</keyword>
<dbReference type="PROSITE" id="PS50096">
    <property type="entry name" value="IQ"/>
    <property type="match status" value="1"/>
</dbReference>
<evidence type="ECO:0008006" key="4">
    <source>
        <dbReference type="Google" id="ProtNLM"/>
    </source>
</evidence>
<sequence>MIQNKKKMMKRKYDQMKITQNLIKQVQKFNNLFNFLIKLRVLFKIIIGEINDRKQENIISVHSSPRPFQQVISNFNQESQRKKEQDYSEKAIQIQKNWKGYKQRKNYQIRKTGFTINQENSLQQQPVQINSQDSLTFIELAFPQLSTCKFDEMEPLENFSIKDFAVYQYRDGSIYAGEIVNCMRNGKGRYCYKNGSIYEGDWKMNQLQGYGRFLHQNGDFYEGNFYEGRLILQKKQWKFLLRRMEIGTEIWADGAKYDGVKNMEEVYLFGLKDHIMQEILLIIVWTVLENMFNQMYIGQFKEDMMHGEGEFSWPNGKKYSGWYFKNQKCGLGTFEWPDGRRYVGFLCNGLMNGGGVIFELKGKQIQGEWIYGILQK</sequence>